<name>A0AAN9AJY2_9CAEN</name>
<dbReference type="EMBL" id="JBAMIC010004070">
    <property type="protein sequence ID" value="KAK7088184.1"/>
    <property type="molecule type" value="Genomic_DNA"/>
</dbReference>
<evidence type="ECO:0000259" key="6">
    <source>
        <dbReference type="Pfam" id="PF14940"/>
    </source>
</evidence>
<feature type="transmembrane region" description="Helical" evidence="5">
    <location>
        <begin position="20"/>
        <end position="40"/>
    </location>
</feature>
<proteinExistence type="predicted"/>
<dbReference type="PANTHER" id="PTHR16002:SF4">
    <property type="entry name" value="TMEM248_TMEM219 DOMAIN-CONTAINING PROTEIN"/>
    <property type="match status" value="1"/>
</dbReference>
<protein>
    <recommendedName>
        <fullName evidence="6">TMEM248/TMEM219 domain-containing protein</fullName>
    </recommendedName>
</protein>
<evidence type="ECO:0000256" key="1">
    <source>
        <dbReference type="ARBA" id="ARBA00004370"/>
    </source>
</evidence>
<dbReference type="Proteomes" id="UP001374579">
    <property type="component" value="Unassembled WGS sequence"/>
</dbReference>
<evidence type="ECO:0000256" key="3">
    <source>
        <dbReference type="ARBA" id="ARBA00022989"/>
    </source>
</evidence>
<keyword evidence="2 5" id="KW-0812">Transmembrane</keyword>
<accession>A0AAN9AJY2</accession>
<reference evidence="7 8" key="1">
    <citation type="submission" date="2024-02" db="EMBL/GenBank/DDBJ databases">
        <title>Chromosome-scale genome assembly of the rough periwinkle Littorina saxatilis.</title>
        <authorList>
            <person name="De Jode A."/>
            <person name="Faria R."/>
            <person name="Formenti G."/>
            <person name="Sims Y."/>
            <person name="Smith T.P."/>
            <person name="Tracey A."/>
            <person name="Wood J.M.D."/>
            <person name="Zagrodzka Z.B."/>
            <person name="Johannesson K."/>
            <person name="Butlin R.K."/>
            <person name="Leder E.H."/>
        </authorList>
    </citation>
    <scope>NUCLEOTIDE SEQUENCE [LARGE SCALE GENOMIC DNA]</scope>
    <source>
        <strain evidence="7">Snail1</strain>
        <tissue evidence="7">Muscle</tissue>
    </source>
</reference>
<dbReference type="InterPro" id="IPR039493">
    <property type="entry name" value="TMEM248/TMEM219"/>
</dbReference>
<organism evidence="7 8">
    <name type="scientific">Littorina saxatilis</name>
    <dbReference type="NCBI Taxonomy" id="31220"/>
    <lineage>
        <taxon>Eukaryota</taxon>
        <taxon>Metazoa</taxon>
        <taxon>Spiralia</taxon>
        <taxon>Lophotrochozoa</taxon>
        <taxon>Mollusca</taxon>
        <taxon>Gastropoda</taxon>
        <taxon>Caenogastropoda</taxon>
        <taxon>Littorinimorpha</taxon>
        <taxon>Littorinoidea</taxon>
        <taxon>Littorinidae</taxon>
        <taxon>Littorina</taxon>
    </lineage>
</organism>
<dbReference type="AlphaFoldDB" id="A0AAN9AJY2"/>
<keyword evidence="8" id="KW-1185">Reference proteome</keyword>
<evidence type="ECO:0000256" key="4">
    <source>
        <dbReference type="ARBA" id="ARBA00023136"/>
    </source>
</evidence>
<evidence type="ECO:0000313" key="7">
    <source>
        <dbReference type="EMBL" id="KAK7088184.1"/>
    </source>
</evidence>
<dbReference type="PANTHER" id="PTHR16002">
    <property type="entry name" value="TRANSMEMBRANE PROTEIN 248-LIKE"/>
    <property type="match status" value="1"/>
</dbReference>
<dbReference type="GO" id="GO:0016020">
    <property type="term" value="C:membrane"/>
    <property type="evidence" value="ECO:0007669"/>
    <property type="project" value="UniProtKB-SubCell"/>
</dbReference>
<evidence type="ECO:0000256" key="2">
    <source>
        <dbReference type="ARBA" id="ARBA00022692"/>
    </source>
</evidence>
<evidence type="ECO:0000313" key="8">
    <source>
        <dbReference type="Proteomes" id="UP001374579"/>
    </source>
</evidence>
<keyword evidence="4 5" id="KW-0472">Membrane</keyword>
<feature type="transmembrane region" description="Helical" evidence="5">
    <location>
        <begin position="277"/>
        <end position="297"/>
    </location>
</feature>
<feature type="domain" description="TMEM248/TMEM219" evidence="6">
    <location>
        <begin position="9"/>
        <end position="264"/>
    </location>
</feature>
<comment type="subcellular location">
    <subcellularLocation>
        <location evidence="1">Membrane</location>
    </subcellularLocation>
</comment>
<gene>
    <name evidence="7" type="ORF">V1264_022129</name>
</gene>
<dbReference type="InterPro" id="IPR039587">
    <property type="entry name" value="TMEM248/TMEM219_dom"/>
</dbReference>
<dbReference type="Pfam" id="PF14940">
    <property type="entry name" value="TMEM219"/>
    <property type="match status" value="1"/>
</dbReference>
<evidence type="ECO:0000256" key="5">
    <source>
        <dbReference type="SAM" id="Phobius"/>
    </source>
</evidence>
<sequence>MTLPIVENVRGFFVSRPPLVVFMICLGSFAVALITFAYIVKVKDMPNPDVTEDWNTFLDKLTQLNYCVVSEPGATITNASQMVAGASGGQSLKDRLSQLLQNGVTTKQDIGTAAAPSAYSPTSVINVTAMMDLELMPTPTLQRIASKHNFTFITTTLTGAQLGLYGDRRHLETNLTIVLPPLGNQSHYCQHGACYKLSACVTMTSLPQFFPKTQRPDAEETCVKDIDLGGENHFHLEVTPSYIHCVNASILSLEHEMDPTLTVMLTMQDRSVINLHLMHTSYFLFVMMITLFCYALVKGRPNKVKVVYTQCTSDKNGSNHA</sequence>
<comment type="caution">
    <text evidence="7">The sequence shown here is derived from an EMBL/GenBank/DDBJ whole genome shotgun (WGS) entry which is preliminary data.</text>
</comment>
<keyword evidence="3 5" id="KW-1133">Transmembrane helix</keyword>